<reference evidence="1" key="1">
    <citation type="submission" date="2021-02" db="EMBL/GenBank/DDBJ databases">
        <authorList>
            <consortium name="DOE Joint Genome Institute"/>
            <person name="Ahrendt S."/>
            <person name="Looney B.P."/>
            <person name="Miyauchi S."/>
            <person name="Morin E."/>
            <person name="Drula E."/>
            <person name="Courty P.E."/>
            <person name="Chicoki N."/>
            <person name="Fauchery L."/>
            <person name="Kohler A."/>
            <person name="Kuo A."/>
            <person name="Labutti K."/>
            <person name="Pangilinan J."/>
            <person name="Lipzen A."/>
            <person name="Riley R."/>
            <person name="Andreopoulos W."/>
            <person name="He G."/>
            <person name="Johnson J."/>
            <person name="Barry K.W."/>
            <person name="Grigoriev I.V."/>
            <person name="Nagy L."/>
            <person name="Hibbett D."/>
            <person name="Henrissat B."/>
            <person name="Matheny P.B."/>
            <person name="Labbe J."/>
            <person name="Martin F."/>
        </authorList>
    </citation>
    <scope>NUCLEOTIDE SEQUENCE</scope>
    <source>
        <strain evidence="1">EC-137</strain>
    </source>
</reference>
<proteinExistence type="predicted"/>
<evidence type="ECO:0000313" key="1">
    <source>
        <dbReference type="EMBL" id="KAI0034714.1"/>
    </source>
</evidence>
<name>A0ACB8QS91_9AGAM</name>
<dbReference type="EMBL" id="MU273496">
    <property type="protein sequence ID" value="KAI0034714.1"/>
    <property type="molecule type" value="Genomic_DNA"/>
</dbReference>
<sequence length="177" mass="18845">MELEQCSFLTTPPYAGVGLSEGSGEFSASAPAMGPTNDPFTLTYQGNGPTSDQFLDMLVLLAGQEARTVTTNGLEKPELPLQEPTPPAAPSTVTVDDPFSFFPVDFSIEDQTIAHTMVPVDTPACEPAGFELFSPTVLGVMPAADTANNATRILSRRRSRASSIVERHARWSVSPVS</sequence>
<accession>A0ACB8QS91</accession>
<organism evidence="1 2">
    <name type="scientific">Vararia minispora EC-137</name>
    <dbReference type="NCBI Taxonomy" id="1314806"/>
    <lineage>
        <taxon>Eukaryota</taxon>
        <taxon>Fungi</taxon>
        <taxon>Dikarya</taxon>
        <taxon>Basidiomycota</taxon>
        <taxon>Agaricomycotina</taxon>
        <taxon>Agaricomycetes</taxon>
        <taxon>Russulales</taxon>
        <taxon>Lachnocladiaceae</taxon>
        <taxon>Vararia</taxon>
    </lineage>
</organism>
<dbReference type="Proteomes" id="UP000814128">
    <property type="component" value="Unassembled WGS sequence"/>
</dbReference>
<reference evidence="1" key="2">
    <citation type="journal article" date="2022" name="New Phytol.">
        <title>Evolutionary transition to the ectomycorrhizal habit in the genomes of a hyperdiverse lineage of mushroom-forming fungi.</title>
        <authorList>
            <person name="Looney B."/>
            <person name="Miyauchi S."/>
            <person name="Morin E."/>
            <person name="Drula E."/>
            <person name="Courty P.E."/>
            <person name="Kohler A."/>
            <person name="Kuo A."/>
            <person name="LaButti K."/>
            <person name="Pangilinan J."/>
            <person name="Lipzen A."/>
            <person name="Riley R."/>
            <person name="Andreopoulos W."/>
            <person name="He G."/>
            <person name="Johnson J."/>
            <person name="Nolan M."/>
            <person name="Tritt A."/>
            <person name="Barry K.W."/>
            <person name="Grigoriev I.V."/>
            <person name="Nagy L.G."/>
            <person name="Hibbett D."/>
            <person name="Henrissat B."/>
            <person name="Matheny P.B."/>
            <person name="Labbe J."/>
            <person name="Martin F.M."/>
        </authorList>
    </citation>
    <scope>NUCLEOTIDE SEQUENCE</scope>
    <source>
        <strain evidence="1">EC-137</strain>
    </source>
</reference>
<protein>
    <submittedName>
        <fullName evidence="1">Uncharacterized protein</fullName>
    </submittedName>
</protein>
<comment type="caution">
    <text evidence="1">The sequence shown here is derived from an EMBL/GenBank/DDBJ whole genome shotgun (WGS) entry which is preliminary data.</text>
</comment>
<evidence type="ECO:0000313" key="2">
    <source>
        <dbReference type="Proteomes" id="UP000814128"/>
    </source>
</evidence>
<keyword evidence="2" id="KW-1185">Reference proteome</keyword>
<gene>
    <name evidence="1" type="ORF">K488DRAFT_83777</name>
</gene>